<keyword evidence="10" id="KW-0539">Nucleus</keyword>
<dbReference type="SMART" id="SM00184">
    <property type="entry name" value="RING"/>
    <property type="match status" value="1"/>
</dbReference>
<dbReference type="Gene3D" id="3.30.40.10">
    <property type="entry name" value="Zinc/RING finger domain, C3HC4 (zinc finger)"/>
    <property type="match status" value="1"/>
</dbReference>
<dbReference type="Proteomes" id="UP000829720">
    <property type="component" value="Unassembled WGS sequence"/>
</dbReference>
<dbReference type="GO" id="GO:0035861">
    <property type="term" value="C:site of double-strand break"/>
    <property type="evidence" value="ECO:0007669"/>
    <property type="project" value="TreeGrafter"/>
</dbReference>
<feature type="region of interest" description="Disordered" evidence="12">
    <location>
        <begin position="209"/>
        <end position="240"/>
    </location>
</feature>
<evidence type="ECO:0000256" key="5">
    <source>
        <dbReference type="ARBA" id="ARBA00022723"/>
    </source>
</evidence>
<accession>A0A8T3DC55</accession>
<feature type="region of interest" description="Disordered" evidence="12">
    <location>
        <begin position="1"/>
        <end position="20"/>
    </location>
</feature>
<feature type="compositionally biased region" description="Basic and acidic residues" evidence="12">
    <location>
        <begin position="500"/>
        <end position="522"/>
    </location>
</feature>
<gene>
    <name evidence="14" type="ORF">AGOR_G00126310</name>
</gene>
<dbReference type="EC" id="2.3.2.27" evidence="3"/>
<dbReference type="GO" id="GO:0005634">
    <property type="term" value="C:nucleus"/>
    <property type="evidence" value="ECO:0007669"/>
    <property type="project" value="UniProtKB-SubCell"/>
</dbReference>
<keyword evidence="4" id="KW-0808">Transferase</keyword>
<dbReference type="InterPro" id="IPR013083">
    <property type="entry name" value="Znf_RING/FYVE/PHD"/>
</dbReference>
<evidence type="ECO:0000256" key="6">
    <source>
        <dbReference type="ARBA" id="ARBA00022763"/>
    </source>
</evidence>
<dbReference type="InterPro" id="IPR051657">
    <property type="entry name" value="RNF168/RNF169_E3_ubiq-ligase"/>
</dbReference>
<evidence type="ECO:0000256" key="8">
    <source>
        <dbReference type="ARBA" id="ARBA00022786"/>
    </source>
</evidence>
<dbReference type="PANTHER" id="PTHR23328">
    <property type="entry name" value="RING-TYPE DOMAIN-CONTAINING PROTEIN"/>
    <property type="match status" value="1"/>
</dbReference>
<protein>
    <recommendedName>
        <fullName evidence="3">RING-type E3 ubiquitin transferase</fullName>
        <ecNumber evidence="3">2.3.2.27</ecNumber>
    </recommendedName>
</protein>
<evidence type="ECO:0000256" key="7">
    <source>
        <dbReference type="ARBA" id="ARBA00022771"/>
    </source>
</evidence>
<keyword evidence="8" id="KW-0833">Ubl conjugation pathway</keyword>
<evidence type="ECO:0000256" key="10">
    <source>
        <dbReference type="ARBA" id="ARBA00023242"/>
    </source>
</evidence>
<evidence type="ECO:0000256" key="9">
    <source>
        <dbReference type="ARBA" id="ARBA00022833"/>
    </source>
</evidence>
<keyword evidence="7 11" id="KW-0863">Zinc-finger</keyword>
<evidence type="ECO:0000256" key="2">
    <source>
        <dbReference type="ARBA" id="ARBA00004123"/>
    </source>
</evidence>
<dbReference type="PANTHER" id="PTHR23328:SF2">
    <property type="entry name" value="E3 UBIQUITIN-PROTEIN LIGASE RNF169"/>
    <property type="match status" value="1"/>
</dbReference>
<organism evidence="14 15">
    <name type="scientific">Albula goreensis</name>
    <dbReference type="NCBI Taxonomy" id="1534307"/>
    <lineage>
        <taxon>Eukaryota</taxon>
        <taxon>Metazoa</taxon>
        <taxon>Chordata</taxon>
        <taxon>Craniata</taxon>
        <taxon>Vertebrata</taxon>
        <taxon>Euteleostomi</taxon>
        <taxon>Actinopterygii</taxon>
        <taxon>Neopterygii</taxon>
        <taxon>Teleostei</taxon>
        <taxon>Albuliformes</taxon>
        <taxon>Albulidae</taxon>
        <taxon>Albula</taxon>
    </lineage>
</organism>
<dbReference type="GO" id="GO:0008270">
    <property type="term" value="F:zinc ion binding"/>
    <property type="evidence" value="ECO:0007669"/>
    <property type="project" value="UniProtKB-KW"/>
</dbReference>
<feature type="compositionally biased region" description="Polar residues" evidence="12">
    <location>
        <begin position="214"/>
        <end position="232"/>
    </location>
</feature>
<feature type="region of interest" description="Disordered" evidence="12">
    <location>
        <begin position="471"/>
        <end position="532"/>
    </location>
</feature>
<evidence type="ECO:0000256" key="12">
    <source>
        <dbReference type="SAM" id="MobiDB-lite"/>
    </source>
</evidence>
<dbReference type="CDD" id="cd16550">
    <property type="entry name" value="RING-HC_RNF168"/>
    <property type="match status" value="1"/>
</dbReference>
<feature type="domain" description="RING-type" evidence="13">
    <location>
        <begin position="47"/>
        <end position="86"/>
    </location>
</feature>
<evidence type="ECO:0000259" key="13">
    <source>
        <dbReference type="PROSITE" id="PS50089"/>
    </source>
</evidence>
<proteinExistence type="predicted"/>
<comment type="catalytic activity">
    <reaction evidence="1">
        <text>S-ubiquitinyl-[E2 ubiquitin-conjugating enzyme]-L-cysteine + [acceptor protein]-L-lysine = [E2 ubiquitin-conjugating enzyme]-L-cysteine + N(6)-ubiquitinyl-[acceptor protein]-L-lysine.</text>
        <dbReference type="EC" id="2.3.2.27"/>
    </reaction>
</comment>
<comment type="caution">
    <text evidence="14">The sequence shown here is derived from an EMBL/GenBank/DDBJ whole genome shotgun (WGS) entry which is preliminary data.</text>
</comment>
<dbReference type="Pfam" id="PF13923">
    <property type="entry name" value="zf-C3HC4_2"/>
    <property type="match status" value="1"/>
</dbReference>
<evidence type="ECO:0000313" key="15">
    <source>
        <dbReference type="Proteomes" id="UP000829720"/>
    </source>
</evidence>
<evidence type="ECO:0000256" key="3">
    <source>
        <dbReference type="ARBA" id="ARBA00012483"/>
    </source>
</evidence>
<evidence type="ECO:0000256" key="1">
    <source>
        <dbReference type="ARBA" id="ARBA00000900"/>
    </source>
</evidence>
<dbReference type="PROSITE" id="PS50089">
    <property type="entry name" value="ZF_RING_2"/>
    <property type="match status" value="1"/>
</dbReference>
<name>A0A8T3DC55_9TELE</name>
<dbReference type="SUPFAM" id="SSF57850">
    <property type="entry name" value="RING/U-box"/>
    <property type="match status" value="1"/>
</dbReference>
<dbReference type="InterPro" id="IPR001841">
    <property type="entry name" value="Znf_RING"/>
</dbReference>
<dbReference type="GO" id="GO:0061630">
    <property type="term" value="F:ubiquitin protein ligase activity"/>
    <property type="evidence" value="ECO:0007669"/>
    <property type="project" value="UniProtKB-EC"/>
</dbReference>
<evidence type="ECO:0000313" key="14">
    <source>
        <dbReference type="EMBL" id="KAI1893692.1"/>
    </source>
</evidence>
<dbReference type="EMBL" id="JAERUA010000011">
    <property type="protein sequence ID" value="KAI1893692.1"/>
    <property type="molecule type" value="Genomic_DNA"/>
</dbReference>
<keyword evidence="9" id="KW-0862">Zinc</keyword>
<keyword evidence="5" id="KW-0479">Metal-binding</keyword>
<keyword evidence="6" id="KW-0227">DNA damage</keyword>
<evidence type="ECO:0000256" key="4">
    <source>
        <dbReference type="ARBA" id="ARBA00022679"/>
    </source>
</evidence>
<keyword evidence="15" id="KW-1185">Reference proteome</keyword>
<dbReference type="AlphaFoldDB" id="A0A8T3DC55"/>
<reference evidence="14" key="1">
    <citation type="submission" date="2021-01" db="EMBL/GenBank/DDBJ databases">
        <authorList>
            <person name="Zahm M."/>
            <person name="Roques C."/>
            <person name="Cabau C."/>
            <person name="Klopp C."/>
            <person name="Donnadieu C."/>
            <person name="Jouanno E."/>
            <person name="Lampietro C."/>
            <person name="Louis A."/>
            <person name="Herpin A."/>
            <person name="Echchiki A."/>
            <person name="Berthelot C."/>
            <person name="Parey E."/>
            <person name="Roest-Crollius H."/>
            <person name="Braasch I."/>
            <person name="Postlethwait J."/>
            <person name="Bobe J."/>
            <person name="Montfort J."/>
            <person name="Bouchez O."/>
            <person name="Begum T."/>
            <person name="Mejri S."/>
            <person name="Adams A."/>
            <person name="Chen W.-J."/>
            <person name="Guiguen Y."/>
        </authorList>
    </citation>
    <scope>NUCLEOTIDE SEQUENCE</scope>
    <source>
        <tissue evidence="14">Blood</tissue>
    </source>
</reference>
<comment type="subcellular location">
    <subcellularLocation>
        <location evidence="2">Nucleus</location>
    </subcellularLocation>
</comment>
<sequence length="532" mass="59825">MAAVGPAKSSSGLIGQLEKQKNRNSCKHEQLEEKETTKLLSLEEARCPVCQEIFLEPVTMPCSHSVCLSCFKQTVQFTSLRCPLCRLRVSSWVRRQSREKGLVNTKLWDMVRQSYPERCTQRIERRQGGEDKKICSSFHICKSGELRQEHELQKNKMLMKEEKKRTQPHQKLEECEIPKHFQDSIGGVLSDLENEEPVGRRTRHVSAFVRKTRSSPASSRTSLQRHVVQRSRSCTDTEEGRGKDGCTAWLTAMAEACIAYSDNAGILLSSENSRSLSAPVFNPERKQPWRGACVTSSPFTAPLSKPERSISPESNDSISEELNHFKPIVCSPCTPPKRLPDGRFLEPTIVKSTPRNLSRSLQKPTSYEASPTILQKWRQIEMDRQLTKMSSRGTITSPVSEDLALKQNLVEKKSKFCPIAWEKNALKDHRSLFLSRANASGQEKGKTCNKRRLLFEQACGEQSLSVKHLAKAHTPPTGLSTQGTKLAASGEPDNKTGSVTEKRPSATQDRQERQKEEPKDKALGNGIETQEV</sequence>
<dbReference type="OrthoDB" id="8959987at2759"/>
<dbReference type="GO" id="GO:0006302">
    <property type="term" value="P:double-strand break repair"/>
    <property type="evidence" value="ECO:0007669"/>
    <property type="project" value="TreeGrafter"/>
</dbReference>
<dbReference type="GO" id="GO:0031491">
    <property type="term" value="F:nucleosome binding"/>
    <property type="evidence" value="ECO:0007669"/>
    <property type="project" value="TreeGrafter"/>
</dbReference>
<evidence type="ECO:0000256" key="11">
    <source>
        <dbReference type="PROSITE-ProRule" id="PRU00175"/>
    </source>
</evidence>